<dbReference type="OrthoDB" id="2301896at2"/>
<dbReference type="Proteomes" id="UP000242246">
    <property type="component" value="Unassembled WGS sequence"/>
</dbReference>
<evidence type="ECO:0008006" key="3">
    <source>
        <dbReference type="Google" id="ProtNLM"/>
    </source>
</evidence>
<protein>
    <recommendedName>
        <fullName evidence="3">ArpU family transcriptional regulator</fullName>
    </recommendedName>
</protein>
<dbReference type="EMBL" id="JXJX01000013">
    <property type="protein sequence ID" value="PCS05603.1"/>
    <property type="molecule type" value="Genomic_DNA"/>
</dbReference>
<reference evidence="1 2" key="1">
    <citation type="submission" date="2014-12" db="EMBL/GenBank/DDBJ databases">
        <title>Draft genome sequences of 10 type strains of Lactococcus.</title>
        <authorList>
            <person name="Sun Z."/>
            <person name="Zhong Z."/>
            <person name="Liu W."/>
            <person name="Zhang W."/>
            <person name="Zhang H."/>
        </authorList>
    </citation>
    <scope>NUCLEOTIDE SEQUENCE [LARGE SCALE GENOMIC DNA]</scope>
    <source>
        <strain evidence="1 2">DSM 20686</strain>
    </source>
</reference>
<gene>
    <name evidence="1" type="ORF">RU87_GL000520</name>
</gene>
<comment type="caution">
    <text evidence="1">The sequence shown here is derived from an EMBL/GenBank/DDBJ whole genome shotgun (WGS) entry which is preliminary data.</text>
</comment>
<organism evidence="1 2">
    <name type="scientific">Pseudolactococcus plantarum</name>
    <dbReference type="NCBI Taxonomy" id="1365"/>
    <lineage>
        <taxon>Bacteria</taxon>
        <taxon>Bacillati</taxon>
        <taxon>Bacillota</taxon>
        <taxon>Bacilli</taxon>
        <taxon>Lactobacillales</taxon>
        <taxon>Streptococcaceae</taxon>
        <taxon>Pseudolactococcus</taxon>
    </lineage>
</organism>
<accession>A0A2A5RWK6</accession>
<evidence type="ECO:0000313" key="2">
    <source>
        <dbReference type="Proteomes" id="UP000242246"/>
    </source>
</evidence>
<keyword evidence="2" id="KW-1185">Reference proteome</keyword>
<proteinExistence type="predicted"/>
<name>A0A2A5RWK6_9LACT</name>
<sequence length="161" mass="18471">MVFGVTTHKLIGKIENIKRSTNLDELNLLYSDKDLKKAIAESRKILKSYRALKVVKRLKFPYIKSPANDSRQNPSDDQVGQEISEYTAIVNRIAQIEKCVSCCELTQREILSKKFLDNTEYIQPQLALLSGYSSSRYNDYLRSGYIQFLVAFKTTDSNANF</sequence>
<dbReference type="AlphaFoldDB" id="A0A2A5RWK6"/>
<evidence type="ECO:0000313" key="1">
    <source>
        <dbReference type="EMBL" id="PCS05603.1"/>
    </source>
</evidence>
<dbReference type="STRING" id="1348632.GCA_001591745_01704"/>